<feature type="signal peptide" evidence="2">
    <location>
        <begin position="1"/>
        <end position="19"/>
    </location>
</feature>
<accession>A0A848E8J2</accession>
<reference evidence="4 5" key="1">
    <citation type="submission" date="2020-03" db="EMBL/GenBank/DDBJ databases">
        <authorList>
            <person name="Sun Q."/>
        </authorList>
    </citation>
    <scope>NUCLEOTIDE SEQUENCE [LARGE SCALE GENOMIC DNA]</scope>
    <source>
        <strain evidence="4 5">JC162</strain>
    </source>
</reference>
<dbReference type="EMBL" id="JABBKX010000001">
    <property type="protein sequence ID" value="NMJ39897.1"/>
    <property type="molecule type" value="Genomic_DNA"/>
</dbReference>
<evidence type="ECO:0000313" key="5">
    <source>
        <dbReference type="Proteomes" id="UP000548582"/>
    </source>
</evidence>
<dbReference type="RefSeq" id="WP_170052201.1">
    <property type="nucleotide sequence ID" value="NZ_JABBKX010000001.1"/>
</dbReference>
<keyword evidence="5" id="KW-1185">Reference proteome</keyword>
<evidence type="ECO:0000256" key="2">
    <source>
        <dbReference type="SAM" id="SignalP"/>
    </source>
</evidence>
<keyword evidence="1" id="KW-0813">Transport</keyword>
<feature type="domain" description="Multidrug resistance protein MdtA-like C-terminal permuted SH3" evidence="3">
    <location>
        <begin position="499"/>
        <end position="556"/>
    </location>
</feature>
<name>A0A848E8J2_9PROT</name>
<organism evidence="4 5">
    <name type="scientific">Neoroseomonas marina</name>
    <dbReference type="NCBI Taxonomy" id="1232220"/>
    <lineage>
        <taxon>Bacteria</taxon>
        <taxon>Pseudomonadati</taxon>
        <taxon>Pseudomonadota</taxon>
        <taxon>Alphaproteobacteria</taxon>
        <taxon>Acetobacterales</taxon>
        <taxon>Acetobacteraceae</taxon>
        <taxon>Neoroseomonas</taxon>
    </lineage>
</organism>
<dbReference type="AlphaFoldDB" id="A0A848E8J2"/>
<dbReference type="GO" id="GO:0060003">
    <property type="term" value="P:copper ion export"/>
    <property type="evidence" value="ECO:0007669"/>
    <property type="project" value="TreeGrafter"/>
</dbReference>
<evidence type="ECO:0000259" key="3">
    <source>
        <dbReference type="Pfam" id="PF25967"/>
    </source>
</evidence>
<proteinExistence type="predicted"/>
<protein>
    <submittedName>
        <fullName evidence="4">HlyD family efflux transporter periplasmic adaptor subunit</fullName>
    </submittedName>
</protein>
<dbReference type="Pfam" id="PF25967">
    <property type="entry name" value="RND-MFP_C"/>
    <property type="match status" value="1"/>
</dbReference>
<evidence type="ECO:0000256" key="1">
    <source>
        <dbReference type="ARBA" id="ARBA00022448"/>
    </source>
</evidence>
<comment type="caution">
    <text evidence="4">The sequence shown here is derived from an EMBL/GenBank/DDBJ whole genome shotgun (WGS) entry which is preliminary data.</text>
</comment>
<keyword evidence="2" id="KW-0732">Signal</keyword>
<dbReference type="PANTHER" id="PTHR30097">
    <property type="entry name" value="CATION EFFLUX SYSTEM PROTEIN CUSB"/>
    <property type="match status" value="1"/>
</dbReference>
<feature type="chain" id="PRO_5032704378" evidence="2">
    <location>
        <begin position="20"/>
        <end position="564"/>
    </location>
</feature>
<evidence type="ECO:0000313" key="4">
    <source>
        <dbReference type="EMBL" id="NMJ39897.1"/>
    </source>
</evidence>
<gene>
    <name evidence="4" type="ORF">GWK16_01490</name>
</gene>
<dbReference type="GO" id="GO:0015679">
    <property type="term" value="P:plasma membrane copper ion transport"/>
    <property type="evidence" value="ECO:0007669"/>
    <property type="project" value="TreeGrafter"/>
</dbReference>
<dbReference type="InterPro" id="IPR058627">
    <property type="entry name" value="MdtA-like_C"/>
</dbReference>
<sequence length="564" mass="58762">MRRPFHMLAMLLASLTVLAATGRFAPVAAHEGHDHGAASSPPAAAAPRTETHSDLFEVVAILAPDGRLRIHLDRFPTAEPVPGATIALTVDGDPADVAADGSYSHVARHPALTQAGRRNLLFTVTAGAEMDLLPATLELPAPAAAGVATPAAPEWRAVARNPLAWTAGLLLLLLGAAIGRVTAPRQLPPQAVSNPLPGAGDIVRSLRPDRAAARTTALAALLLLPVLAQAQPIDAPRRQPDGSVFVPKPTQHLLGLRAVAAERSEAAVSLQLVGQVIADPNASGRVQSAEASRIEAPEDGFPVIGQQVARGQRLAYAVPVIAAQDRAGVRASIADIEAQIVITEARLRRLTAIASTVAAREISDARAELEGLRQRRAANLPAVVGREPILAPASGVISVVRVAAGQVVDAREPLFDIVDPARLWVEAIAFDPAAVTEIAGATAVTASGQALRLAFVGRGLALRQQALPLQFRLEEVPAGLVVGQPVTVSVQTPRRLAGIVLPAEAVVRSAEGPPIVFEMPGAERFVPRPVRVQPLDGRRVLVTAGLEPGMRVVTEAAGLVSQVR</sequence>
<dbReference type="InterPro" id="IPR051909">
    <property type="entry name" value="MFP_Cation_Efflux"/>
</dbReference>
<dbReference type="GO" id="GO:0030313">
    <property type="term" value="C:cell envelope"/>
    <property type="evidence" value="ECO:0007669"/>
    <property type="project" value="TreeGrafter"/>
</dbReference>
<dbReference type="Proteomes" id="UP000548582">
    <property type="component" value="Unassembled WGS sequence"/>
</dbReference>
<dbReference type="Gene3D" id="2.40.50.100">
    <property type="match status" value="1"/>
</dbReference>
<dbReference type="PANTHER" id="PTHR30097:SF4">
    <property type="entry name" value="SLR6042 PROTEIN"/>
    <property type="match status" value="1"/>
</dbReference>
<dbReference type="Gene3D" id="2.40.420.20">
    <property type="match status" value="1"/>
</dbReference>